<dbReference type="PANTHER" id="PTHR43798">
    <property type="entry name" value="MONOACYLGLYCEROL LIPASE"/>
    <property type="match status" value="1"/>
</dbReference>
<name>A0A1Y0EQK0_9BURK</name>
<dbReference type="GO" id="GO:0016787">
    <property type="term" value="F:hydrolase activity"/>
    <property type="evidence" value="ECO:0007669"/>
    <property type="project" value="UniProtKB-KW"/>
</dbReference>
<dbReference type="RefSeq" id="WP_087282083.1">
    <property type="nucleotide sequence ID" value="NZ_CP021455.1"/>
</dbReference>
<dbReference type="InterPro" id="IPR000073">
    <property type="entry name" value="AB_hydrolase_1"/>
</dbReference>
<protein>
    <submittedName>
        <fullName evidence="2">Alpha/beta hydrolase</fullName>
    </submittedName>
</protein>
<accession>A0A1Y0EQK0</accession>
<dbReference type="PANTHER" id="PTHR43798:SF33">
    <property type="entry name" value="HYDROLASE, PUTATIVE (AFU_ORTHOLOGUE AFUA_2G14860)-RELATED"/>
    <property type="match status" value="1"/>
</dbReference>
<gene>
    <name evidence="2" type="ORF">CCO03_14190</name>
</gene>
<evidence type="ECO:0000313" key="2">
    <source>
        <dbReference type="EMBL" id="ARU05681.1"/>
    </source>
</evidence>
<keyword evidence="3" id="KW-1185">Reference proteome</keyword>
<dbReference type="InterPro" id="IPR029058">
    <property type="entry name" value="AB_hydrolase_fold"/>
</dbReference>
<dbReference type="InterPro" id="IPR050266">
    <property type="entry name" value="AB_hydrolase_sf"/>
</dbReference>
<dbReference type="KEGG" id="cser:CCO03_14190"/>
<dbReference type="Gene3D" id="3.40.50.1820">
    <property type="entry name" value="alpha/beta hydrolase"/>
    <property type="match status" value="1"/>
</dbReference>
<sequence>MQTEPQLRTVRCADADGGHDTAYWQWGPNSAPHVVVCVHGLTRTGRDFDALAQALVARVGAGVRVICPDVVGRGQSDWLKNPEGYGFPQYVGDMLALLQQLAQDGPMAQLDWVGTSMGGLIGMLVAGSPQLPLPMPIRRLVLNDVGPTIEWSSLARIGSYLGKTGMFNSLDEATGYLKTIQAGFGQHTDAQWRALSTHMVRPLPEGGLTLHYDPDIALPFKRNTPEQAQAAEAAIWQVYEAITAQTLLIRGAQSDLLSPATAQRMGEVGPKARLQVFENVGHAPTLLTPEQTTPVLNFLLE</sequence>
<evidence type="ECO:0000313" key="3">
    <source>
        <dbReference type="Proteomes" id="UP000196138"/>
    </source>
</evidence>
<evidence type="ECO:0000259" key="1">
    <source>
        <dbReference type="Pfam" id="PF12697"/>
    </source>
</evidence>
<dbReference type="SUPFAM" id="SSF53474">
    <property type="entry name" value="alpha/beta-Hydrolases"/>
    <property type="match status" value="1"/>
</dbReference>
<dbReference type="OrthoDB" id="8543939at2"/>
<dbReference type="Pfam" id="PF12697">
    <property type="entry name" value="Abhydrolase_6"/>
    <property type="match status" value="1"/>
</dbReference>
<feature type="domain" description="AB hydrolase-1" evidence="1">
    <location>
        <begin position="35"/>
        <end position="290"/>
    </location>
</feature>
<proteinExistence type="predicted"/>
<dbReference type="GO" id="GO:0016020">
    <property type="term" value="C:membrane"/>
    <property type="evidence" value="ECO:0007669"/>
    <property type="project" value="TreeGrafter"/>
</dbReference>
<organism evidence="2 3">
    <name type="scientific">Comamonas serinivorans</name>
    <dbReference type="NCBI Taxonomy" id="1082851"/>
    <lineage>
        <taxon>Bacteria</taxon>
        <taxon>Pseudomonadati</taxon>
        <taxon>Pseudomonadota</taxon>
        <taxon>Betaproteobacteria</taxon>
        <taxon>Burkholderiales</taxon>
        <taxon>Comamonadaceae</taxon>
        <taxon>Comamonas</taxon>
    </lineage>
</organism>
<dbReference type="EMBL" id="CP021455">
    <property type="protein sequence ID" value="ARU05681.1"/>
    <property type="molecule type" value="Genomic_DNA"/>
</dbReference>
<keyword evidence="2" id="KW-0378">Hydrolase</keyword>
<reference evidence="2 3" key="1">
    <citation type="submission" date="2017-05" db="EMBL/GenBank/DDBJ databases">
        <authorList>
            <person name="Song R."/>
            <person name="Chenine A.L."/>
            <person name="Ruprecht R.M."/>
        </authorList>
    </citation>
    <scope>NUCLEOTIDE SEQUENCE [LARGE SCALE GENOMIC DNA]</scope>
    <source>
        <strain evidence="2 3">DSM 26136</strain>
    </source>
</reference>
<dbReference type="Proteomes" id="UP000196138">
    <property type="component" value="Chromosome"/>
</dbReference>
<dbReference type="AlphaFoldDB" id="A0A1Y0EQK0"/>